<dbReference type="Proteomes" id="UP000786811">
    <property type="component" value="Unassembled WGS sequence"/>
</dbReference>
<dbReference type="OrthoDB" id="7672911at2759"/>
<gene>
    <name evidence="1" type="ORF">HICCMSTLAB_LOCUS966</name>
</gene>
<protein>
    <submittedName>
        <fullName evidence="1">Uncharacterized protein</fullName>
    </submittedName>
</protein>
<evidence type="ECO:0000313" key="1">
    <source>
        <dbReference type="EMBL" id="CAG5074215.1"/>
    </source>
</evidence>
<keyword evidence="2" id="KW-1185">Reference proteome</keyword>
<dbReference type="AlphaFoldDB" id="A0A8J2H219"/>
<dbReference type="EMBL" id="CAJNRD030001114">
    <property type="protein sequence ID" value="CAG5074215.1"/>
    <property type="molecule type" value="Genomic_DNA"/>
</dbReference>
<sequence>MEPRRRNVRAKQRKRSLDDILMLIIKPMNISTKLLKLRTVSKIFNSVISEKLNSEKFWEKLCYNPEIVPWLAKLKRNLFPSVKDDVLDLVLVNQNNWKKMYLHYRKWKNISKSVNSSWRDLYNAGDGENFLFVASFAGHLAINVDDKNIDVVIFTKGKIKNYRLIKPVDQEDYKLDEIGFWNAKNGGILLYVLMDNGYLYFGKHTMTLWMSNSQAFENIVCTENDVLISVYDNFTHLKEHIRPLGSPYHPINGDTKQISGLPSNINLKEYTIIGMFGDADNLILACYKEKAILKIRIKVPKSAQSTYEIYNFTLITLDDSNARTTFHCYIPHSDVMVIANGTHLWISCEFKITDDFSHYLRHVNCNRVVTSITMHCNIILAGLNNGTILVVNLKYDQDQIRGHIVLNKRLRINNVDDPIISLNIDEINDRSRIIAGTKSTIKYLDF</sequence>
<name>A0A8J2H219_COTCN</name>
<reference evidence="1" key="1">
    <citation type="submission" date="2021-04" db="EMBL/GenBank/DDBJ databases">
        <authorList>
            <person name="Chebbi M.A.C M."/>
        </authorList>
    </citation>
    <scope>NUCLEOTIDE SEQUENCE</scope>
</reference>
<proteinExistence type="predicted"/>
<organism evidence="1 2">
    <name type="scientific">Cotesia congregata</name>
    <name type="common">Parasitoid wasp</name>
    <name type="synonym">Apanteles congregatus</name>
    <dbReference type="NCBI Taxonomy" id="51543"/>
    <lineage>
        <taxon>Eukaryota</taxon>
        <taxon>Metazoa</taxon>
        <taxon>Ecdysozoa</taxon>
        <taxon>Arthropoda</taxon>
        <taxon>Hexapoda</taxon>
        <taxon>Insecta</taxon>
        <taxon>Pterygota</taxon>
        <taxon>Neoptera</taxon>
        <taxon>Endopterygota</taxon>
        <taxon>Hymenoptera</taxon>
        <taxon>Apocrita</taxon>
        <taxon>Ichneumonoidea</taxon>
        <taxon>Braconidae</taxon>
        <taxon>Microgastrinae</taxon>
        <taxon>Cotesia</taxon>
    </lineage>
</organism>
<accession>A0A8J2H219</accession>
<evidence type="ECO:0000313" key="2">
    <source>
        <dbReference type="Proteomes" id="UP000786811"/>
    </source>
</evidence>
<comment type="caution">
    <text evidence="1">The sequence shown here is derived from an EMBL/GenBank/DDBJ whole genome shotgun (WGS) entry which is preliminary data.</text>
</comment>